<dbReference type="SUPFAM" id="SSF54637">
    <property type="entry name" value="Thioesterase/thiol ester dehydrase-isomerase"/>
    <property type="match status" value="1"/>
</dbReference>
<evidence type="ECO:0000256" key="2">
    <source>
        <dbReference type="ARBA" id="ARBA00022801"/>
    </source>
</evidence>
<evidence type="ECO:0000313" key="3">
    <source>
        <dbReference type="EMBL" id="OYQ34131.1"/>
    </source>
</evidence>
<keyword evidence="2" id="KW-0378">Hydrolase</keyword>
<comment type="similarity">
    <text evidence="1">Belongs to the 4-hydroxybenzoyl-CoA thioesterase family.</text>
</comment>
<dbReference type="CDD" id="cd00586">
    <property type="entry name" value="4HBT"/>
    <property type="match status" value="1"/>
</dbReference>
<dbReference type="Pfam" id="PF13279">
    <property type="entry name" value="4HBT_2"/>
    <property type="match status" value="1"/>
</dbReference>
<evidence type="ECO:0000256" key="1">
    <source>
        <dbReference type="ARBA" id="ARBA00005953"/>
    </source>
</evidence>
<organism evidence="3 4">
    <name type="scientific">Niveispirillum lacus</name>
    <dbReference type="NCBI Taxonomy" id="1981099"/>
    <lineage>
        <taxon>Bacteria</taxon>
        <taxon>Pseudomonadati</taxon>
        <taxon>Pseudomonadota</taxon>
        <taxon>Alphaproteobacteria</taxon>
        <taxon>Rhodospirillales</taxon>
        <taxon>Azospirillaceae</taxon>
        <taxon>Niveispirillum</taxon>
    </lineage>
</organism>
<dbReference type="Gene3D" id="3.10.129.10">
    <property type="entry name" value="Hotdog Thioesterase"/>
    <property type="match status" value="1"/>
</dbReference>
<keyword evidence="4" id="KW-1185">Reference proteome</keyword>
<proteinExistence type="inferred from homology"/>
<dbReference type="EMBL" id="NOXU01000029">
    <property type="protein sequence ID" value="OYQ34131.1"/>
    <property type="molecule type" value="Genomic_DNA"/>
</dbReference>
<dbReference type="AlphaFoldDB" id="A0A255YY84"/>
<comment type="caution">
    <text evidence="3">The sequence shown here is derived from an EMBL/GenBank/DDBJ whole genome shotgun (WGS) entry which is preliminary data.</text>
</comment>
<dbReference type="PANTHER" id="PTHR31793">
    <property type="entry name" value="4-HYDROXYBENZOYL-COA THIOESTERASE FAMILY MEMBER"/>
    <property type="match status" value="1"/>
</dbReference>
<dbReference type="RefSeq" id="WP_094456542.1">
    <property type="nucleotide sequence ID" value="NZ_NOXU01000029.1"/>
</dbReference>
<name>A0A255YY84_9PROT</name>
<dbReference type="Proteomes" id="UP000216998">
    <property type="component" value="Unassembled WGS sequence"/>
</dbReference>
<dbReference type="InterPro" id="IPR029069">
    <property type="entry name" value="HotDog_dom_sf"/>
</dbReference>
<reference evidence="3 4" key="1">
    <citation type="submission" date="2017-07" db="EMBL/GenBank/DDBJ databases">
        <title>Niveispirillum cyanobacteriorum sp. nov., isolated from cyanobacterial aggregates in a eutrophic lake.</title>
        <authorList>
            <person name="Cai H."/>
        </authorList>
    </citation>
    <scope>NUCLEOTIDE SEQUENCE [LARGE SCALE GENOMIC DNA]</scope>
    <source>
        <strain evidence="4">TH1-14</strain>
    </source>
</reference>
<gene>
    <name evidence="3" type="ORF">CHU95_11760</name>
</gene>
<dbReference type="PANTHER" id="PTHR31793:SF27">
    <property type="entry name" value="NOVEL THIOESTERASE SUPERFAMILY DOMAIN AND SAPOSIN A-TYPE DOMAIN CONTAINING PROTEIN (0610012H03RIK)"/>
    <property type="match status" value="1"/>
</dbReference>
<dbReference type="InterPro" id="IPR050563">
    <property type="entry name" value="4-hydroxybenzoyl-CoA_TE"/>
</dbReference>
<accession>A0A255YY84</accession>
<dbReference type="OrthoDB" id="9799036at2"/>
<evidence type="ECO:0000313" key="4">
    <source>
        <dbReference type="Proteomes" id="UP000216998"/>
    </source>
</evidence>
<sequence length="143" mass="16110">MTRPTAPSRAHYRHFRRLDTRWMDNDVYGHVNNVTYYSYFDTAVNGYLIDQGVLDIHKGATIGLVVETGCRYFAPVAFPDSLEIGIRVAHLGNSSVRYEVGVFKVGDELAAAAGHFTHVYVDRETRRPAPLPPDFRAVLQTLI</sequence>
<protein>
    <submittedName>
        <fullName evidence="3">Thioesterase</fullName>
    </submittedName>
</protein>
<dbReference type="GO" id="GO:0047617">
    <property type="term" value="F:fatty acyl-CoA hydrolase activity"/>
    <property type="evidence" value="ECO:0007669"/>
    <property type="project" value="TreeGrafter"/>
</dbReference>